<evidence type="ECO:0000259" key="14">
    <source>
        <dbReference type="Pfam" id="PF00043"/>
    </source>
</evidence>
<dbReference type="InterPro" id="IPR020056">
    <property type="entry name" value="Rbsml_bL25/Gln-tRNA_synth_N"/>
</dbReference>
<dbReference type="InterPro" id="IPR020058">
    <property type="entry name" value="Glu/Gln-tRNA-synth_Ib_cat-dom"/>
</dbReference>
<dbReference type="FunFam" id="2.40.240.10:FF:000004">
    <property type="entry name" value="Glutamyl-tRNA synthetase, cytoplasmic"/>
    <property type="match status" value="1"/>
</dbReference>
<dbReference type="CDD" id="cd10289">
    <property type="entry name" value="GST_C_AaRS_like"/>
    <property type="match status" value="1"/>
</dbReference>
<evidence type="ECO:0000256" key="8">
    <source>
        <dbReference type="ARBA" id="ARBA00022840"/>
    </source>
</evidence>
<dbReference type="SUPFAM" id="SSF47616">
    <property type="entry name" value="GST C-terminal domain-like"/>
    <property type="match status" value="1"/>
</dbReference>
<comment type="similarity">
    <text evidence="2">Belongs to the class-I aminoacyl-tRNA synthetase family. Glutamate--tRNA ligase type 2 subfamily.</text>
</comment>
<dbReference type="OrthoDB" id="10250478at2759"/>
<evidence type="ECO:0000256" key="13">
    <source>
        <dbReference type="RuleBase" id="RU363037"/>
    </source>
</evidence>
<evidence type="ECO:0000256" key="11">
    <source>
        <dbReference type="ARBA" id="ARBA00030865"/>
    </source>
</evidence>
<keyword evidence="5" id="KW-0597">Phosphoprotein</keyword>
<dbReference type="Gene3D" id="1.10.1160.10">
    <property type="entry name" value="Glutamyl-trna Synthetase, Domain 2"/>
    <property type="match status" value="1"/>
</dbReference>
<keyword evidence="8 13" id="KW-0067">ATP-binding</keyword>
<dbReference type="PANTHER" id="PTHR43097:SF5">
    <property type="entry name" value="GLUTAMATE--TRNA LIGASE"/>
    <property type="match status" value="1"/>
</dbReference>
<dbReference type="InterPro" id="IPR004526">
    <property type="entry name" value="Glu-tRNA-synth_arc/euk"/>
</dbReference>
<dbReference type="Pfam" id="PF00749">
    <property type="entry name" value="tRNA-synt_1c"/>
    <property type="match status" value="1"/>
</dbReference>
<dbReference type="GO" id="GO:0005524">
    <property type="term" value="F:ATP binding"/>
    <property type="evidence" value="ECO:0007669"/>
    <property type="project" value="UniProtKB-KW"/>
</dbReference>
<keyword evidence="4" id="KW-0963">Cytoplasm</keyword>
<proteinExistence type="inferred from homology"/>
<dbReference type="SUPFAM" id="SSF50715">
    <property type="entry name" value="Ribosomal protein L25-like"/>
    <property type="match status" value="1"/>
</dbReference>
<reference evidence="18" key="1">
    <citation type="submission" date="2020-01" db="EMBL/GenBank/DDBJ databases">
        <title>Development of genomics and gene disruption for Polysphondylium violaceum indicates a role for the polyketide synthase stlB in stalk morphogenesis.</title>
        <authorList>
            <person name="Narita B."/>
            <person name="Kawabe Y."/>
            <person name="Kin K."/>
            <person name="Saito T."/>
            <person name="Gibbs R."/>
            <person name="Kuspa A."/>
            <person name="Muzny D."/>
            <person name="Queller D."/>
            <person name="Richards S."/>
            <person name="Strassman J."/>
            <person name="Sucgang R."/>
            <person name="Worley K."/>
            <person name="Schaap P."/>
        </authorList>
    </citation>
    <scope>NUCLEOTIDE SEQUENCE</scope>
    <source>
        <strain evidence="18">QSvi11</strain>
    </source>
</reference>
<dbReference type="EC" id="6.1.1.17" evidence="3"/>
<dbReference type="InterPro" id="IPR049437">
    <property type="entry name" value="tRNA-synt_1c_C2"/>
</dbReference>
<accession>A0A8J4PT79</accession>
<evidence type="ECO:0000256" key="3">
    <source>
        <dbReference type="ARBA" id="ARBA00012835"/>
    </source>
</evidence>
<dbReference type="NCBIfam" id="TIGR00463">
    <property type="entry name" value="gltX_arch"/>
    <property type="match status" value="1"/>
</dbReference>
<name>A0A8J4PT79_9MYCE</name>
<dbReference type="GO" id="GO:0006424">
    <property type="term" value="P:glutamyl-tRNA aminoacylation"/>
    <property type="evidence" value="ECO:0007669"/>
    <property type="project" value="InterPro"/>
</dbReference>
<keyword evidence="6 13" id="KW-0436">Ligase</keyword>
<dbReference type="Gene3D" id="1.20.1050.130">
    <property type="match status" value="1"/>
</dbReference>
<evidence type="ECO:0000259" key="15">
    <source>
        <dbReference type="Pfam" id="PF00749"/>
    </source>
</evidence>
<keyword evidence="19" id="KW-1185">Reference proteome</keyword>
<evidence type="ECO:0000259" key="16">
    <source>
        <dbReference type="Pfam" id="PF03950"/>
    </source>
</evidence>
<feature type="domain" description="Glutamyl/glutaminyl-tRNA synthetase class Ib anti-codon binding" evidence="16">
    <location>
        <begin position="534"/>
        <end position="621"/>
    </location>
</feature>
<dbReference type="Proteomes" id="UP000695562">
    <property type="component" value="Unassembled WGS sequence"/>
</dbReference>
<evidence type="ECO:0000256" key="7">
    <source>
        <dbReference type="ARBA" id="ARBA00022741"/>
    </source>
</evidence>
<dbReference type="PROSITE" id="PS00178">
    <property type="entry name" value="AA_TRNA_LIGASE_I"/>
    <property type="match status" value="1"/>
</dbReference>
<dbReference type="PRINTS" id="PR00987">
    <property type="entry name" value="TRNASYNTHGLU"/>
</dbReference>
<dbReference type="InterPro" id="IPR036282">
    <property type="entry name" value="Glutathione-S-Trfase_C_sf"/>
</dbReference>
<organism evidence="18 19">
    <name type="scientific">Polysphondylium violaceum</name>
    <dbReference type="NCBI Taxonomy" id="133409"/>
    <lineage>
        <taxon>Eukaryota</taxon>
        <taxon>Amoebozoa</taxon>
        <taxon>Evosea</taxon>
        <taxon>Eumycetozoa</taxon>
        <taxon>Dictyostelia</taxon>
        <taxon>Dictyosteliales</taxon>
        <taxon>Dictyosteliaceae</taxon>
        <taxon>Polysphondylium</taxon>
    </lineage>
</organism>
<evidence type="ECO:0000256" key="4">
    <source>
        <dbReference type="ARBA" id="ARBA00022490"/>
    </source>
</evidence>
<evidence type="ECO:0000259" key="17">
    <source>
        <dbReference type="Pfam" id="PF20974"/>
    </source>
</evidence>
<evidence type="ECO:0000256" key="10">
    <source>
        <dbReference type="ARBA" id="ARBA00023146"/>
    </source>
</evidence>
<dbReference type="InterPro" id="IPR004046">
    <property type="entry name" value="GST_C"/>
</dbReference>
<dbReference type="Gene3D" id="3.40.50.620">
    <property type="entry name" value="HUPs"/>
    <property type="match status" value="1"/>
</dbReference>
<dbReference type="AlphaFoldDB" id="A0A8J4PT79"/>
<comment type="catalytic activity">
    <reaction evidence="12">
        <text>tRNA(Glu) + L-glutamate + ATP = L-glutamyl-tRNA(Glu) + AMP + diphosphate</text>
        <dbReference type="Rhea" id="RHEA:23540"/>
        <dbReference type="Rhea" id="RHEA-COMP:9663"/>
        <dbReference type="Rhea" id="RHEA-COMP:9680"/>
        <dbReference type="ChEBI" id="CHEBI:29985"/>
        <dbReference type="ChEBI" id="CHEBI:30616"/>
        <dbReference type="ChEBI" id="CHEBI:33019"/>
        <dbReference type="ChEBI" id="CHEBI:78442"/>
        <dbReference type="ChEBI" id="CHEBI:78520"/>
        <dbReference type="ChEBI" id="CHEBI:456215"/>
        <dbReference type="EC" id="6.1.1.17"/>
    </reaction>
</comment>
<dbReference type="Pfam" id="PF20974">
    <property type="entry name" value="tRNA-synt_1c_C2"/>
    <property type="match status" value="1"/>
</dbReference>
<dbReference type="InterPro" id="IPR050132">
    <property type="entry name" value="Gln/Glu-tRNA_Ligase"/>
</dbReference>
<evidence type="ECO:0000313" key="18">
    <source>
        <dbReference type="EMBL" id="KAF2073072.1"/>
    </source>
</evidence>
<dbReference type="GO" id="GO:0017102">
    <property type="term" value="C:methionyl glutamyl tRNA synthetase complex"/>
    <property type="evidence" value="ECO:0007669"/>
    <property type="project" value="TreeGrafter"/>
</dbReference>
<dbReference type="InterPro" id="IPR011035">
    <property type="entry name" value="Ribosomal_bL25/Gln-tRNA_synth"/>
</dbReference>
<dbReference type="FunFam" id="1.10.1160.10:FF:000001">
    <property type="entry name" value="Glutamine--tRNA ligase"/>
    <property type="match status" value="1"/>
</dbReference>
<dbReference type="HAMAP" id="MF_02076">
    <property type="entry name" value="Glu_tRNA_synth_type2"/>
    <property type="match status" value="1"/>
</dbReference>
<evidence type="ECO:0000256" key="6">
    <source>
        <dbReference type="ARBA" id="ARBA00022598"/>
    </source>
</evidence>
<dbReference type="SUPFAM" id="SSF52374">
    <property type="entry name" value="Nucleotidylyl transferase"/>
    <property type="match status" value="1"/>
</dbReference>
<feature type="domain" description="Glutamyl/glutaminyl-tRNA synthetase class Ib catalytic" evidence="15">
    <location>
        <begin position="227"/>
        <end position="530"/>
    </location>
</feature>
<evidence type="ECO:0000313" key="19">
    <source>
        <dbReference type="Proteomes" id="UP000695562"/>
    </source>
</evidence>
<feature type="domain" description="tRNA synthetases class I (E and Q) anti-codon binding" evidence="17">
    <location>
        <begin position="637"/>
        <end position="709"/>
    </location>
</feature>
<dbReference type="FunFam" id="3.90.800.10:FF:000001">
    <property type="entry name" value="Glutamine--tRNA ligase"/>
    <property type="match status" value="1"/>
</dbReference>
<dbReference type="InterPro" id="IPR001412">
    <property type="entry name" value="aa-tRNA-synth_I_CS"/>
</dbReference>
<evidence type="ECO:0000256" key="2">
    <source>
        <dbReference type="ARBA" id="ARBA00008927"/>
    </source>
</evidence>
<evidence type="ECO:0000256" key="1">
    <source>
        <dbReference type="ARBA" id="ARBA00004496"/>
    </source>
</evidence>
<dbReference type="EMBL" id="AJWJ01000228">
    <property type="protein sequence ID" value="KAF2073072.1"/>
    <property type="molecule type" value="Genomic_DNA"/>
</dbReference>
<sequence length="757" mass="84822">MSKKETFSGILRYDDTPLNGSFPFVALITAKIVNNIKLVGRKGLEATELSISGTQNSLRGSYVSAKYIARTNPDFNLYGADAFTSSKIDEFIDKIAHVGKDKIAAFVSDMNEHLTLRSFLVGFNVTLADVALFARIKLNKEIQDEMTAKAKTIPHLKRWLSYVGALPAFAESEIAYTGSKPAATTVTKKDVHTGETKVVEKATPQKGAMGWVGNFEALNLPGLVEGQVVTRFPPEPSGFMHVGHCKAAIINNYYAEKYKGKIIIRFDDTNPSKEKEEYVENIIKDIHTLGIKYEKITHTSDYFDFIIEMAKKMIKEGNAYVDDTPVEKMREERELGIESVARSNSVEKNLELFDEMLKGSEIGVKSVMRAKADMKSVDKAFRDPAFFRCNSTPHHRTGDKYKAYPLYDFACPIVDSIEGITHALRSNEYHNKIALYNYVCEILGLRVPIVSDYSRLSFSHVLLSKRKLQQFVDKGVVDGWNDPRLPTLQGISRRGLTIDALKEFVLSQGASASNTTIDLGKLWAGNKNFLEPACPRYNAVAKQNVILTLTNGPATEVREILKYNKDPNMGTKKVTFSSRVMLEVDDASQIKENEEITLMNWGNAFVRTITRNEKGEPVSMTGELHLEGDFKKTEKKLSWLSADCKHIPVVLQDFDYLITKPKLEDEDDLDAFTTKVSKFELDALADENVLSLKVGDKIQFERRGFFNVDKVGDETKPYVLIYIPDSKYKPQGQALYPFKKVAPSPKPAPAAKAAPKK</sequence>
<comment type="subcellular location">
    <subcellularLocation>
        <location evidence="1">Cytoplasm</location>
    </subcellularLocation>
</comment>
<dbReference type="GO" id="GO:0005829">
    <property type="term" value="C:cytosol"/>
    <property type="evidence" value="ECO:0007669"/>
    <property type="project" value="TreeGrafter"/>
</dbReference>
<dbReference type="InterPro" id="IPR020061">
    <property type="entry name" value="Glu_tRNA_lig_a-bdl"/>
</dbReference>
<keyword evidence="9 13" id="KW-0648">Protein biosynthesis</keyword>
<dbReference type="FunFam" id="3.40.50.620:FF:000037">
    <property type="entry name" value="Glutamine--tRNA ligase cytoplasmic"/>
    <property type="match status" value="1"/>
</dbReference>
<keyword evidence="10 13" id="KW-0030">Aminoacyl-tRNA synthetase</keyword>
<evidence type="ECO:0000256" key="12">
    <source>
        <dbReference type="ARBA" id="ARBA00048351"/>
    </source>
</evidence>
<evidence type="ECO:0000256" key="9">
    <source>
        <dbReference type="ARBA" id="ARBA00022917"/>
    </source>
</evidence>
<dbReference type="GO" id="GO:0004818">
    <property type="term" value="F:glutamate-tRNA ligase activity"/>
    <property type="evidence" value="ECO:0007669"/>
    <property type="project" value="UniProtKB-EC"/>
</dbReference>
<protein>
    <recommendedName>
        <fullName evidence="3">glutamate--tRNA ligase</fullName>
        <ecNumber evidence="3">6.1.1.17</ecNumber>
    </recommendedName>
    <alternativeName>
        <fullName evidence="11">Glutamyl-tRNA synthetase</fullName>
    </alternativeName>
</protein>
<evidence type="ECO:0000256" key="5">
    <source>
        <dbReference type="ARBA" id="ARBA00022553"/>
    </source>
</evidence>
<keyword evidence="7 13" id="KW-0547">Nucleotide-binding</keyword>
<comment type="caution">
    <text evidence="18">The sequence shown here is derived from an EMBL/GenBank/DDBJ whole genome shotgun (WGS) entry which is preliminary data.</text>
</comment>
<dbReference type="Gene3D" id="2.40.240.10">
    <property type="entry name" value="Ribosomal Protein L25, Chain P"/>
    <property type="match status" value="1"/>
</dbReference>
<dbReference type="Gene3D" id="3.90.800.10">
    <property type="entry name" value="Glutamyl-tRNA Synthetase, Domain 3"/>
    <property type="match status" value="1"/>
</dbReference>
<dbReference type="Pfam" id="PF00043">
    <property type="entry name" value="GST_C"/>
    <property type="match status" value="1"/>
</dbReference>
<dbReference type="InterPro" id="IPR020059">
    <property type="entry name" value="Glu/Gln-tRNA-synth_Ib_codon-bd"/>
</dbReference>
<dbReference type="Pfam" id="PF03950">
    <property type="entry name" value="tRNA-synt_1c_C"/>
    <property type="match status" value="1"/>
</dbReference>
<gene>
    <name evidence="18" type="ORF">CYY_005598</name>
</gene>
<dbReference type="InterPro" id="IPR014729">
    <property type="entry name" value="Rossmann-like_a/b/a_fold"/>
</dbReference>
<dbReference type="InterPro" id="IPR000924">
    <property type="entry name" value="Glu/Gln-tRNA-synth"/>
</dbReference>
<feature type="domain" description="Glutathione S-transferase C-terminal" evidence="14">
    <location>
        <begin position="99"/>
        <end position="166"/>
    </location>
</feature>
<dbReference type="PANTHER" id="PTHR43097">
    <property type="entry name" value="GLUTAMINE-TRNA LIGASE"/>
    <property type="match status" value="1"/>
</dbReference>